<feature type="region of interest" description="Disordered" evidence="1">
    <location>
        <begin position="288"/>
        <end position="356"/>
    </location>
</feature>
<keyword evidence="3" id="KW-1185">Reference proteome</keyword>
<evidence type="ECO:0000313" key="2">
    <source>
        <dbReference type="EMBL" id="KAH0813320.1"/>
    </source>
</evidence>
<accession>A0A8J6L9M0</accession>
<feature type="region of interest" description="Disordered" evidence="1">
    <location>
        <begin position="1"/>
        <end position="62"/>
    </location>
</feature>
<evidence type="ECO:0000313" key="3">
    <source>
        <dbReference type="Proteomes" id="UP000719412"/>
    </source>
</evidence>
<evidence type="ECO:0000256" key="1">
    <source>
        <dbReference type="SAM" id="MobiDB-lite"/>
    </source>
</evidence>
<dbReference type="Proteomes" id="UP000719412">
    <property type="component" value="Unassembled WGS sequence"/>
</dbReference>
<reference evidence="2" key="1">
    <citation type="journal article" date="2020" name="J Insects Food Feed">
        <title>The yellow mealworm (Tenebrio molitor) genome: a resource for the emerging insects as food and feed industry.</title>
        <authorList>
            <person name="Eriksson T."/>
            <person name="Andere A."/>
            <person name="Kelstrup H."/>
            <person name="Emery V."/>
            <person name="Picard C."/>
        </authorList>
    </citation>
    <scope>NUCLEOTIDE SEQUENCE</scope>
    <source>
        <strain evidence="2">Stoneville</strain>
        <tissue evidence="2">Whole head</tissue>
    </source>
</reference>
<sequence>MKKRPQKGTKNDKMDDPVPTQNKFQPLSDHEDSDIDDQNSEAELMEDDEEVEQSDNVKTEKPPPIIMHAKYDYKEIITFCKEHTKAGVNIKYTKDKTIIFANEINDFKNLKKELQSVEKTQWHTYATKDERTHGFVIYGLQNRPDEEEVKEDLIKKNINCKTVYKMKNTNTPLYVVITDNKTTLNEVQEKVRTVQQVVVNWKKLINKKEIIQCHKCQSWGHSAANCFAKTKCLKCAGQHLTSECKLRKDNEADQQKIKCANCGERHLANSTECPTYQSRRAHLEKTRLAASEKRGNKNKKFVPAPSPTTNPWTQKEKPEQKQSGSPRQTEPAPATQTQTDEINTSDFMELAKELRN</sequence>
<comment type="caution">
    <text evidence="2">The sequence shown here is derived from an EMBL/GenBank/DDBJ whole genome shotgun (WGS) entry which is preliminary data.</text>
</comment>
<protein>
    <recommendedName>
        <fullName evidence="4">Nucleic-acid-binding protein from transposon X-element</fullName>
    </recommendedName>
</protein>
<organism evidence="2 3">
    <name type="scientific">Tenebrio molitor</name>
    <name type="common">Yellow mealworm beetle</name>
    <dbReference type="NCBI Taxonomy" id="7067"/>
    <lineage>
        <taxon>Eukaryota</taxon>
        <taxon>Metazoa</taxon>
        <taxon>Ecdysozoa</taxon>
        <taxon>Arthropoda</taxon>
        <taxon>Hexapoda</taxon>
        <taxon>Insecta</taxon>
        <taxon>Pterygota</taxon>
        <taxon>Neoptera</taxon>
        <taxon>Endopterygota</taxon>
        <taxon>Coleoptera</taxon>
        <taxon>Polyphaga</taxon>
        <taxon>Cucujiformia</taxon>
        <taxon>Tenebrionidae</taxon>
        <taxon>Tenebrio</taxon>
    </lineage>
</organism>
<name>A0A8J6L9M0_TENMO</name>
<dbReference type="EMBL" id="JABDTM020025397">
    <property type="protein sequence ID" value="KAH0813320.1"/>
    <property type="molecule type" value="Genomic_DNA"/>
</dbReference>
<dbReference type="AlphaFoldDB" id="A0A8J6L9M0"/>
<evidence type="ECO:0008006" key="4">
    <source>
        <dbReference type="Google" id="ProtNLM"/>
    </source>
</evidence>
<feature type="compositionally biased region" description="Low complexity" evidence="1">
    <location>
        <begin position="328"/>
        <end position="339"/>
    </location>
</feature>
<proteinExistence type="predicted"/>
<gene>
    <name evidence="2" type="ORF">GEV33_009470</name>
</gene>
<reference evidence="2" key="2">
    <citation type="submission" date="2021-08" db="EMBL/GenBank/DDBJ databases">
        <authorList>
            <person name="Eriksson T."/>
        </authorList>
    </citation>
    <scope>NUCLEOTIDE SEQUENCE</scope>
    <source>
        <strain evidence="2">Stoneville</strain>
        <tissue evidence="2">Whole head</tissue>
    </source>
</reference>
<feature type="compositionally biased region" description="Acidic residues" evidence="1">
    <location>
        <begin position="31"/>
        <end position="53"/>
    </location>
</feature>